<protein>
    <submittedName>
        <fullName evidence="2">Predicted protein</fullName>
    </submittedName>
</protein>
<proteinExistence type="predicted"/>
<feature type="region of interest" description="Disordered" evidence="1">
    <location>
        <begin position="171"/>
        <end position="242"/>
    </location>
</feature>
<feature type="compositionally biased region" description="Basic residues" evidence="1">
    <location>
        <begin position="233"/>
        <end position="242"/>
    </location>
</feature>
<gene>
    <name evidence="2" type="ORF">MICPUCDRAFT_54670</name>
</gene>
<keyword evidence="3" id="KW-1185">Reference proteome</keyword>
<name>C1N9W8_MICPC</name>
<dbReference type="OrthoDB" id="10406639at2759"/>
<evidence type="ECO:0000313" key="2">
    <source>
        <dbReference type="EMBL" id="EEH51140.1"/>
    </source>
</evidence>
<dbReference type="Proteomes" id="UP000001876">
    <property type="component" value="Unassembled WGS sequence"/>
</dbReference>
<sequence length="242" mass="25112">MERPSQDPLKLLGLPGAPVDVDGKVTWENHPAMRSNDVAMRAKIMSMRCDPSRFPAGDAARDKLRAVAEDAHAAVLAAAATLQDPDARKAALTLAVQRRVDEMRRVDQGGEEEGGETHGGGALLPEGGYVTATGVHFAAGAAIARVADAARASETGHGPMMNPALAVGRAMAAANKAGDERKSEGKSERERGGEGEGEGEGDEARERARAGAGGGGGGGEREGKVDLSALRDKLKKKRPSFM</sequence>
<feature type="region of interest" description="Disordered" evidence="1">
    <location>
        <begin position="105"/>
        <end position="125"/>
    </location>
</feature>
<accession>C1N9W8</accession>
<dbReference type="RefSeq" id="XP_003064806.1">
    <property type="nucleotide sequence ID" value="XM_003064760.1"/>
</dbReference>
<dbReference type="GeneID" id="9690129"/>
<dbReference type="KEGG" id="mpp:MICPUCDRAFT_54670"/>
<dbReference type="EMBL" id="GG663752">
    <property type="protein sequence ID" value="EEH51140.1"/>
    <property type="molecule type" value="Genomic_DNA"/>
</dbReference>
<reference evidence="2 3" key="1">
    <citation type="journal article" date="2009" name="Science">
        <title>Green evolution and dynamic adaptations revealed by genomes of the marine picoeukaryotes Micromonas.</title>
        <authorList>
            <person name="Worden A.Z."/>
            <person name="Lee J.H."/>
            <person name="Mock T."/>
            <person name="Rouze P."/>
            <person name="Simmons M.P."/>
            <person name="Aerts A.L."/>
            <person name="Allen A.E."/>
            <person name="Cuvelier M.L."/>
            <person name="Derelle E."/>
            <person name="Everett M.V."/>
            <person name="Foulon E."/>
            <person name="Grimwood J."/>
            <person name="Gundlach H."/>
            <person name="Henrissat B."/>
            <person name="Napoli C."/>
            <person name="McDonald S.M."/>
            <person name="Parker M.S."/>
            <person name="Rombauts S."/>
            <person name="Salamov A."/>
            <person name="Von Dassow P."/>
            <person name="Badger J.H."/>
            <person name="Coutinho P.M."/>
            <person name="Demir E."/>
            <person name="Dubchak I."/>
            <person name="Gentemann C."/>
            <person name="Eikrem W."/>
            <person name="Gready J.E."/>
            <person name="John U."/>
            <person name="Lanier W."/>
            <person name="Lindquist E.A."/>
            <person name="Lucas S."/>
            <person name="Mayer K.F."/>
            <person name="Moreau H."/>
            <person name="Not F."/>
            <person name="Otillar R."/>
            <person name="Panaud O."/>
            <person name="Pangilinan J."/>
            <person name="Paulsen I."/>
            <person name="Piegu B."/>
            <person name="Poliakov A."/>
            <person name="Robbens S."/>
            <person name="Schmutz J."/>
            <person name="Toulza E."/>
            <person name="Wyss T."/>
            <person name="Zelensky A."/>
            <person name="Zhou K."/>
            <person name="Armbrust E.V."/>
            <person name="Bhattacharya D."/>
            <person name="Goodenough U.W."/>
            <person name="Van de Peer Y."/>
            <person name="Grigoriev I.V."/>
        </authorList>
    </citation>
    <scope>NUCLEOTIDE SEQUENCE [LARGE SCALE GENOMIC DNA]</scope>
    <source>
        <strain evidence="2 3">CCMP1545</strain>
    </source>
</reference>
<feature type="compositionally biased region" description="Basic and acidic residues" evidence="1">
    <location>
        <begin position="177"/>
        <end position="194"/>
    </location>
</feature>
<dbReference type="AlphaFoldDB" id="C1N9W8"/>
<feature type="compositionally biased region" description="Basic and acidic residues" evidence="1">
    <location>
        <begin position="219"/>
        <end position="232"/>
    </location>
</feature>
<evidence type="ECO:0000256" key="1">
    <source>
        <dbReference type="SAM" id="MobiDB-lite"/>
    </source>
</evidence>
<organism evidence="3">
    <name type="scientific">Micromonas pusilla (strain CCMP1545)</name>
    <name type="common">Picoplanktonic green alga</name>
    <dbReference type="NCBI Taxonomy" id="564608"/>
    <lineage>
        <taxon>Eukaryota</taxon>
        <taxon>Viridiplantae</taxon>
        <taxon>Chlorophyta</taxon>
        <taxon>Mamiellophyceae</taxon>
        <taxon>Mamiellales</taxon>
        <taxon>Mamiellaceae</taxon>
        <taxon>Micromonas</taxon>
    </lineage>
</organism>
<evidence type="ECO:0000313" key="3">
    <source>
        <dbReference type="Proteomes" id="UP000001876"/>
    </source>
</evidence>